<dbReference type="PANTHER" id="PTHR45436">
    <property type="entry name" value="SENSOR HISTIDINE KINASE YKOH"/>
    <property type="match status" value="1"/>
</dbReference>
<accession>A0A286G113</accession>
<keyword evidence="9" id="KW-0902">Two-component regulatory system</keyword>
<evidence type="ECO:0000256" key="1">
    <source>
        <dbReference type="ARBA" id="ARBA00000085"/>
    </source>
</evidence>
<protein>
    <recommendedName>
        <fullName evidence="3">histidine kinase</fullName>
        <ecNumber evidence="3">2.7.13.3</ecNumber>
    </recommendedName>
</protein>
<dbReference type="SMART" id="SM00387">
    <property type="entry name" value="HATPase_c"/>
    <property type="match status" value="1"/>
</dbReference>
<keyword evidence="7 13" id="KW-0418">Kinase</keyword>
<dbReference type="GO" id="GO:0005886">
    <property type="term" value="C:plasma membrane"/>
    <property type="evidence" value="ECO:0007669"/>
    <property type="project" value="TreeGrafter"/>
</dbReference>
<keyword evidence="5" id="KW-0808">Transferase</keyword>
<dbReference type="PANTHER" id="PTHR45436:SF5">
    <property type="entry name" value="SENSOR HISTIDINE KINASE TRCS"/>
    <property type="match status" value="1"/>
</dbReference>
<keyword evidence="14" id="KW-1185">Reference proteome</keyword>
<evidence type="ECO:0000256" key="3">
    <source>
        <dbReference type="ARBA" id="ARBA00012438"/>
    </source>
</evidence>
<sequence>MPPPRLSLTHRLIAAAVLVVVIGCALGAVALDHAFREAQAHRLTGKLDLAARVVAAAVVVGPDGEPRLEGPGLRETDNGTWYWQVAFADGTTLRSATLRGAVLPQEDLSYLAPGAVAVAGYDDGPGGEEVVTAETRVVLPDGTTAQVKVALADREMRAALARFRSILVTIMVLLTVGLAAAIAAQVRWGLAPVRRVLADLRKVGEGEGTRLNEDVPRELLPLVGAFNDVLDANRRTVERSRGLAGNLAHALKTEIAVLRSEVSRQEPQGRKVVERRLATMTDLVERHLGRGGLAGVTGSGASRTDTLAALGEICTMLDKVYGPQGRDIALEAGGGVPDFRGDRDDFVEMVGNLVENACKHARSAVRVSAAGQGDRLLVRVEDDGPGLPAERRAEALKRGTRLDEQVPGSGLGLAIVADLVDDYGGTVTLGDSDLGGLAAELLLPAMPPLPRVHAPPGEVA</sequence>
<evidence type="ECO:0000256" key="10">
    <source>
        <dbReference type="SAM" id="Phobius"/>
    </source>
</evidence>
<keyword evidence="4" id="KW-0597">Phosphoprotein</keyword>
<dbReference type="InterPro" id="IPR050428">
    <property type="entry name" value="TCS_sensor_his_kinase"/>
</dbReference>
<keyword evidence="8 10" id="KW-1133">Transmembrane helix</keyword>
<comment type="catalytic activity">
    <reaction evidence="1">
        <text>ATP + protein L-histidine = ADP + protein N-phospho-L-histidine.</text>
        <dbReference type="EC" id="2.7.13.3"/>
    </reaction>
</comment>
<reference evidence="13 14" key="1">
    <citation type="submission" date="2017-09" db="EMBL/GenBank/DDBJ databases">
        <authorList>
            <person name="Ehlers B."/>
            <person name="Leendertz F.H."/>
        </authorList>
    </citation>
    <scope>NUCLEOTIDE SEQUENCE [LARGE SCALE GENOMIC DNA]</scope>
    <source>
        <strain evidence="13 14">USBA 140</strain>
    </source>
</reference>
<dbReference type="InterPro" id="IPR005467">
    <property type="entry name" value="His_kinase_dom"/>
</dbReference>
<gene>
    <name evidence="13" type="ORF">SAMN05421508_101156</name>
</gene>
<feature type="domain" description="Histidine kinase" evidence="11">
    <location>
        <begin position="246"/>
        <end position="447"/>
    </location>
</feature>
<dbReference type="EC" id="2.7.13.3" evidence="3"/>
<dbReference type="SUPFAM" id="SSF55874">
    <property type="entry name" value="ATPase domain of HSP90 chaperone/DNA topoisomerase II/histidine kinase"/>
    <property type="match status" value="1"/>
</dbReference>
<name>A0A286G113_9PROT</name>
<dbReference type="Pfam" id="PF02518">
    <property type="entry name" value="HATPase_c"/>
    <property type="match status" value="1"/>
</dbReference>
<dbReference type="PROSITE" id="PS50109">
    <property type="entry name" value="HIS_KIN"/>
    <property type="match status" value="1"/>
</dbReference>
<dbReference type="OrthoDB" id="9809567at2"/>
<dbReference type="EMBL" id="OCNJ01000001">
    <property type="protein sequence ID" value="SOD89231.1"/>
    <property type="molecule type" value="Genomic_DNA"/>
</dbReference>
<dbReference type="AlphaFoldDB" id="A0A286G113"/>
<feature type="transmembrane region" description="Helical" evidence="10">
    <location>
        <begin position="166"/>
        <end position="188"/>
    </location>
</feature>
<evidence type="ECO:0000256" key="7">
    <source>
        <dbReference type="ARBA" id="ARBA00022777"/>
    </source>
</evidence>
<evidence type="ECO:0000259" key="12">
    <source>
        <dbReference type="PROSITE" id="PS50885"/>
    </source>
</evidence>
<dbReference type="GO" id="GO:0004673">
    <property type="term" value="F:protein histidine kinase activity"/>
    <property type="evidence" value="ECO:0007669"/>
    <property type="project" value="UniProtKB-EC"/>
</dbReference>
<evidence type="ECO:0000256" key="8">
    <source>
        <dbReference type="ARBA" id="ARBA00022989"/>
    </source>
</evidence>
<evidence type="ECO:0000259" key="11">
    <source>
        <dbReference type="PROSITE" id="PS50109"/>
    </source>
</evidence>
<dbReference type="Gene3D" id="3.30.565.10">
    <property type="entry name" value="Histidine kinase-like ATPase, C-terminal domain"/>
    <property type="match status" value="1"/>
</dbReference>
<dbReference type="InterPro" id="IPR036890">
    <property type="entry name" value="HATPase_C_sf"/>
</dbReference>
<evidence type="ECO:0000313" key="14">
    <source>
        <dbReference type="Proteomes" id="UP000219621"/>
    </source>
</evidence>
<evidence type="ECO:0000256" key="5">
    <source>
        <dbReference type="ARBA" id="ARBA00022679"/>
    </source>
</evidence>
<feature type="transmembrane region" description="Helical" evidence="10">
    <location>
        <begin position="12"/>
        <end position="31"/>
    </location>
</feature>
<evidence type="ECO:0000256" key="9">
    <source>
        <dbReference type="ARBA" id="ARBA00023012"/>
    </source>
</evidence>
<proteinExistence type="predicted"/>
<dbReference type="Proteomes" id="UP000219621">
    <property type="component" value="Unassembled WGS sequence"/>
</dbReference>
<organism evidence="13 14">
    <name type="scientific">Caenispirillum bisanense</name>
    <dbReference type="NCBI Taxonomy" id="414052"/>
    <lineage>
        <taxon>Bacteria</taxon>
        <taxon>Pseudomonadati</taxon>
        <taxon>Pseudomonadota</taxon>
        <taxon>Alphaproteobacteria</taxon>
        <taxon>Rhodospirillales</taxon>
        <taxon>Novispirillaceae</taxon>
        <taxon>Caenispirillum</taxon>
    </lineage>
</organism>
<keyword evidence="10" id="KW-0472">Membrane</keyword>
<dbReference type="PROSITE" id="PS50885">
    <property type="entry name" value="HAMP"/>
    <property type="match status" value="1"/>
</dbReference>
<dbReference type="InterPro" id="IPR003594">
    <property type="entry name" value="HATPase_dom"/>
</dbReference>
<feature type="domain" description="HAMP" evidence="12">
    <location>
        <begin position="187"/>
        <end position="238"/>
    </location>
</feature>
<dbReference type="PROSITE" id="PS51257">
    <property type="entry name" value="PROKAR_LIPOPROTEIN"/>
    <property type="match status" value="1"/>
</dbReference>
<evidence type="ECO:0000256" key="6">
    <source>
        <dbReference type="ARBA" id="ARBA00022692"/>
    </source>
</evidence>
<dbReference type="InterPro" id="IPR003660">
    <property type="entry name" value="HAMP_dom"/>
</dbReference>
<comment type="subcellular location">
    <subcellularLocation>
        <location evidence="2">Membrane</location>
    </subcellularLocation>
</comment>
<evidence type="ECO:0000313" key="13">
    <source>
        <dbReference type="EMBL" id="SOD89231.1"/>
    </source>
</evidence>
<evidence type="ECO:0000256" key="2">
    <source>
        <dbReference type="ARBA" id="ARBA00004370"/>
    </source>
</evidence>
<dbReference type="GO" id="GO:0000160">
    <property type="term" value="P:phosphorelay signal transduction system"/>
    <property type="evidence" value="ECO:0007669"/>
    <property type="project" value="UniProtKB-KW"/>
</dbReference>
<keyword evidence="6 10" id="KW-0812">Transmembrane</keyword>
<evidence type="ECO:0000256" key="4">
    <source>
        <dbReference type="ARBA" id="ARBA00022553"/>
    </source>
</evidence>
<dbReference type="RefSeq" id="WP_097277074.1">
    <property type="nucleotide sequence ID" value="NZ_OCNJ01000001.1"/>
</dbReference>